<dbReference type="Gene3D" id="3.40.50.1820">
    <property type="entry name" value="alpha/beta hydrolase"/>
    <property type="match status" value="1"/>
</dbReference>
<dbReference type="InterPro" id="IPR051093">
    <property type="entry name" value="Neuroligin/BSAL"/>
</dbReference>
<gene>
    <name evidence="5" type="ORF">NQ314_001465</name>
</gene>
<evidence type="ECO:0000313" key="5">
    <source>
        <dbReference type="EMBL" id="KAJ8970036.1"/>
    </source>
</evidence>
<reference evidence="5" key="1">
    <citation type="journal article" date="2023" name="Insect Mol. Biol.">
        <title>Genome sequencing provides insights into the evolution of gene families encoding plant cell wall-degrading enzymes in longhorned beetles.</title>
        <authorList>
            <person name="Shin N.R."/>
            <person name="Okamura Y."/>
            <person name="Kirsch R."/>
            <person name="Pauchet Y."/>
        </authorList>
    </citation>
    <scope>NUCLEOTIDE SEQUENCE</scope>
    <source>
        <strain evidence="5">RBIC_L_NR</strain>
    </source>
</reference>
<keyword evidence="6" id="KW-1185">Reference proteome</keyword>
<keyword evidence="3" id="KW-0732">Signal</keyword>
<dbReference type="Proteomes" id="UP001162156">
    <property type="component" value="Unassembled WGS sequence"/>
</dbReference>
<dbReference type="PANTHER" id="PTHR43903">
    <property type="entry name" value="NEUROLIGIN"/>
    <property type="match status" value="1"/>
</dbReference>
<organism evidence="5 6">
    <name type="scientific">Rhamnusium bicolor</name>
    <dbReference type="NCBI Taxonomy" id="1586634"/>
    <lineage>
        <taxon>Eukaryota</taxon>
        <taxon>Metazoa</taxon>
        <taxon>Ecdysozoa</taxon>
        <taxon>Arthropoda</taxon>
        <taxon>Hexapoda</taxon>
        <taxon>Insecta</taxon>
        <taxon>Pterygota</taxon>
        <taxon>Neoptera</taxon>
        <taxon>Endopterygota</taxon>
        <taxon>Coleoptera</taxon>
        <taxon>Polyphaga</taxon>
        <taxon>Cucujiformia</taxon>
        <taxon>Chrysomeloidea</taxon>
        <taxon>Cerambycidae</taxon>
        <taxon>Lepturinae</taxon>
        <taxon>Rhagiini</taxon>
        <taxon>Rhamnusium</taxon>
    </lineage>
</organism>
<dbReference type="InterPro" id="IPR002018">
    <property type="entry name" value="CarbesteraseB"/>
</dbReference>
<proteinExistence type="inferred from homology"/>
<evidence type="ECO:0000313" key="6">
    <source>
        <dbReference type="Proteomes" id="UP001162156"/>
    </source>
</evidence>
<dbReference type="Pfam" id="PF00135">
    <property type="entry name" value="COesterase"/>
    <property type="match status" value="1"/>
</dbReference>
<accession>A0AAV8ZSX6</accession>
<sequence>MLLWSFFMHIFVIKFCNCQTWQQERKPIVKIHQGLLEGVAVYTDSSKIVNSFLGIPFAAPPTGNLRFSPPQKHSGWNGTYQASHFRSGCPQLPLKPGITDIEDCLHLNIWAPSNMDFFQSSSIAISGQDLAAEGVVVVTVNYRLNVFGFFCLGNSDSRGNLGILDQYFALLWIRENVKQFGGDPEKLTLFGYLSGAVSVALHMVSPRTDGLFQRAIISSGSVVSPWQIDNDPIVASKELVRLLGCNAYTLDMLGCLRSKTVDDILQALQEYSESYHWTDMFLPVVDTFLPENNRYLPVDPSKALKDGTFPQVPILTGITKAITYPQLTEWLELASQGYSQLQQYMERAKIPEIIRLYKFSGFTKDDIFDLIKWKYASSNQGDVRVLFDQIKNLDFEAKIEAPHFLQLSHLITSYVQPIFVYYIDDFVLLKQVGRRRFNSNELRLSAQVKQMWTNFIIFGNPTPNNVRVKPWRKYAVGDPYMEFFDTVEARNINEETKKKK</sequence>
<dbReference type="InterPro" id="IPR029058">
    <property type="entry name" value="AB_hydrolase_fold"/>
</dbReference>
<evidence type="ECO:0000256" key="3">
    <source>
        <dbReference type="SAM" id="SignalP"/>
    </source>
</evidence>
<dbReference type="EMBL" id="JANEYF010000419">
    <property type="protein sequence ID" value="KAJ8970036.1"/>
    <property type="molecule type" value="Genomic_DNA"/>
</dbReference>
<feature type="signal peptide" evidence="3">
    <location>
        <begin position="1"/>
        <end position="18"/>
    </location>
</feature>
<feature type="domain" description="Carboxylesterase type B" evidence="4">
    <location>
        <begin position="26"/>
        <end position="424"/>
    </location>
</feature>
<evidence type="ECO:0000256" key="2">
    <source>
        <dbReference type="ARBA" id="ARBA00023180"/>
    </source>
</evidence>
<protein>
    <recommendedName>
        <fullName evidence="4">Carboxylesterase type B domain-containing protein</fullName>
    </recommendedName>
</protein>
<comment type="similarity">
    <text evidence="1">Belongs to the type-B carboxylesterase/lipase family.</text>
</comment>
<comment type="caution">
    <text evidence="5">The sequence shown here is derived from an EMBL/GenBank/DDBJ whole genome shotgun (WGS) entry which is preliminary data.</text>
</comment>
<dbReference type="SUPFAM" id="SSF53474">
    <property type="entry name" value="alpha/beta-Hydrolases"/>
    <property type="match status" value="1"/>
</dbReference>
<feature type="chain" id="PRO_5043429213" description="Carboxylesterase type B domain-containing protein" evidence="3">
    <location>
        <begin position="19"/>
        <end position="500"/>
    </location>
</feature>
<name>A0AAV8ZSX6_9CUCU</name>
<keyword evidence="2" id="KW-0325">Glycoprotein</keyword>
<evidence type="ECO:0000259" key="4">
    <source>
        <dbReference type="Pfam" id="PF00135"/>
    </source>
</evidence>
<dbReference type="AlphaFoldDB" id="A0AAV8ZSX6"/>
<evidence type="ECO:0000256" key="1">
    <source>
        <dbReference type="ARBA" id="ARBA00005964"/>
    </source>
</evidence>